<feature type="transmembrane region" description="Helical" evidence="1">
    <location>
        <begin position="168"/>
        <end position="191"/>
    </location>
</feature>
<keyword evidence="1" id="KW-1133">Transmembrane helix</keyword>
<accession>A0A815WIM9</accession>
<evidence type="ECO:0000256" key="1">
    <source>
        <dbReference type="SAM" id="Phobius"/>
    </source>
</evidence>
<evidence type="ECO:0000313" key="3">
    <source>
        <dbReference type="EMBL" id="CAF1541316.1"/>
    </source>
</evidence>
<feature type="signal peptide" evidence="2">
    <location>
        <begin position="1"/>
        <end position="17"/>
    </location>
</feature>
<dbReference type="EMBL" id="CAJNOM010004637">
    <property type="protein sequence ID" value="CAF1657529.1"/>
    <property type="molecule type" value="Genomic_DNA"/>
</dbReference>
<proteinExistence type="predicted"/>
<comment type="caution">
    <text evidence="3">The sequence shown here is derived from an EMBL/GenBank/DDBJ whole genome shotgun (WGS) entry which is preliminary data.</text>
</comment>
<keyword evidence="2" id="KW-0732">Signal</keyword>
<evidence type="ECO:0008006" key="7">
    <source>
        <dbReference type="Google" id="ProtNLM"/>
    </source>
</evidence>
<protein>
    <recommendedName>
        <fullName evidence="7">Transmembrane protein</fullName>
    </recommendedName>
</protein>
<dbReference type="OrthoDB" id="10015481at2759"/>
<evidence type="ECO:0000256" key="2">
    <source>
        <dbReference type="SAM" id="SignalP"/>
    </source>
</evidence>
<reference evidence="3" key="1">
    <citation type="submission" date="2021-02" db="EMBL/GenBank/DDBJ databases">
        <authorList>
            <person name="Nowell W R."/>
        </authorList>
    </citation>
    <scope>NUCLEOTIDE SEQUENCE</scope>
</reference>
<organism evidence="3 6">
    <name type="scientific">Adineta steineri</name>
    <dbReference type="NCBI Taxonomy" id="433720"/>
    <lineage>
        <taxon>Eukaryota</taxon>
        <taxon>Metazoa</taxon>
        <taxon>Spiralia</taxon>
        <taxon>Gnathifera</taxon>
        <taxon>Rotifera</taxon>
        <taxon>Eurotatoria</taxon>
        <taxon>Bdelloidea</taxon>
        <taxon>Adinetida</taxon>
        <taxon>Adinetidae</taxon>
        <taxon>Adineta</taxon>
    </lineage>
</organism>
<dbReference type="EMBL" id="CAJNOI010004258">
    <property type="protein sequence ID" value="CAF1541316.1"/>
    <property type="molecule type" value="Genomic_DNA"/>
</dbReference>
<name>A0A815WIM9_9BILA</name>
<feature type="chain" id="PRO_5036412432" description="Transmembrane protein" evidence="2">
    <location>
        <begin position="18"/>
        <end position="250"/>
    </location>
</feature>
<dbReference type="Proteomes" id="UP000663877">
    <property type="component" value="Unassembled WGS sequence"/>
</dbReference>
<keyword evidence="1" id="KW-0812">Transmembrane</keyword>
<dbReference type="Proteomes" id="UP000663832">
    <property type="component" value="Unassembled WGS sequence"/>
</dbReference>
<sequence>MFLYIFLNLFFISNIQCYFLNISTAIVNTQTVIACGLSIDIYQSFDPVQVQICPYISIGNDKIQLFHMNISFDDYNQIIIKSNPSIISPPKIFIKLNNNSFISPLNINENSTYYLVFSSALTCRFSLLNNETICFYYPNSSSFIHIEYHYDEIQHGSLILSETARNKFYIIFILITILVAILCCFSIYIMCTNRNSLRHTSQLDDIINSHLLKQEAAKYSADLPQDAAVGQHILVEHLADKITHSNVEDI</sequence>
<evidence type="ECO:0000313" key="6">
    <source>
        <dbReference type="Proteomes" id="UP000663877"/>
    </source>
</evidence>
<dbReference type="AlphaFoldDB" id="A0A815WIM9"/>
<evidence type="ECO:0000313" key="5">
    <source>
        <dbReference type="Proteomes" id="UP000663832"/>
    </source>
</evidence>
<keyword evidence="5" id="KW-1185">Reference proteome</keyword>
<gene>
    <name evidence="3" type="ORF">BJG266_LOCUS45593</name>
    <name evidence="4" type="ORF">QVE165_LOCUS62593</name>
</gene>
<keyword evidence="1" id="KW-0472">Membrane</keyword>
<evidence type="ECO:0000313" key="4">
    <source>
        <dbReference type="EMBL" id="CAF1657529.1"/>
    </source>
</evidence>